<gene>
    <name evidence="2" type="ORF">RCOM_2131230</name>
</gene>
<reference evidence="3" key="1">
    <citation type="journal article" date="2010" name="Nat. Biotechnol.">
        <title>Draft genome sequence of the oilseed species Ricinus communis.</title>
        <authorList>
            <person name="Chan A.P."/>
            <person name="Crabtree J."/>
            <person name="Zhao Q."/>
            <person name="Lorenzi H."/>
            <person name="Orvis J."/>
            <person name="Puiu D."/>
            <person name="Melake-Berhan A."/>
            <person name="Jones K.M."/>
            <person name="Redman J."/>
            <person name="Chen G."/>
            <person name="Cahoon E.B."/>
            <person name="Gedil M."/>
            <person name="Stanke M."/>
            <person name="Haas B.J."/>
            <person name="Wortman J.R."/>
            <person name="Fraser-Liggett C.M."/>
            <person name="Ravel J."/>
            <person name="Rabinowicz P.D."/>
        </authorList>
    </citation>
    <scope>NUCLEOTIDE SEQUENCE [LARGE SCALE GENOMIC DNA]</scope>
    <source>
        <strain evidence="3">cv. Hale</strain>
    </source>
</reference>
<organism evidence="2 3">
    <name type="scientific">Ricinus communis</name>
    <name type="common">Castor bean</name>
    <dbReference type="NCBI Taxonomy" id="3988"/>
    <lineage>
        <taxon>Eukaryota</taxon>
        <taxon>Viridiplantae</taxon>
        <taxon>Streptophyta</taxon>
        <taxon>Embryophyta</taxon>
        <taxon>Tracheophyta</taxon>
        <taxon>Spermatophyta</taxon>
        <taxon>Magnoliopsida</taxon>
        <taxon>eudicotyledons</taxon>
        <taxon>Gunneridae</taxon>
        <taxon>Pentapetalae</taxon>
        <taxon>rosids</taxon>
        <taxon>fabids</taxon>
        <taxon>Malpighiales</taxon>
        <taxon>Euphorbiaceae</taxon>
        <taxon>Acalyphoideae</taxon>
        <taxon>Acalypheae</taxon>
        <taxon>Ricinus</taxon>
    </lineage>
</organism>
<evidence type="ECO:0000313" key="3">
    <source>
        <dbReference type="Proteomes" id="UP000008311"/>
    </source>
</evidence>
<accession>B9TQ93</accession>
<dbReference type="InParanoid" id="B9TQ93"/>
<evidence type="ECO:0000313" key="2">
    <source>
        <dbReference type="EMBL" id="EEF21970.1"/>
    </source>
</evidence>
<feature type="region of interest" description="Disordered" evidence="1">
    <location>
        <begin position="1"/>
        <end position="64"/>
    </location>
</feature>
<keyword evidence="3" id="KW-1185">Reference proteome</keyword>
<feature type="compositionally biased region" description="Basic and acidic residues" evidence="1">
    <location>
        <begin position="53"/>
        <end position="64"/>
    </location>
</feature>
<dbReference type="AlphaFoldDB" id="B9TQ93"/>
<dbReference type="Proteomes" id="UP000008311">
    <property type="component" value="Unassembled WGS sequence"/>
</dbReference>
<dbReference type="EMBL" id="EQ998282">
    <property type="protein sequence ID" value="EEF21970.1"/>
    <property type="molecule type" value="Genomic_DNA"/>
</dbReference>
<feature type="compositionally biased region" description="Low complexity" evidence="1">
    <location>
        <begin position="19"/>
        <end position="43"/>
    </location>
</feature>
<sequence>MPVSARNMDDDAAEGAGDGVQVAPPGAPPGAGADAGHATCAAARPPQVGAGQHQHDDPAGDGFDHHAAAVAQHGQRVQVLHEGHHARGFVDGAVDVAGRRIEKHLPHIAVGLRDVHLHGVRGVVRQRDGFGVARFGAQRGRDQLRRRQRRPRAGVAQQQAGVDHVVYLLMEQIGGAGQRQ</sequence>
<proteinExistence type="predicted"/>
<name>B9TQ93_RICCO</name>
<evidence type="ECO:0000256" key="1">
    <source>
        <dbReference type="SAM" id="MobiDB-lite"/>
    </source>
</evidence>
<protein>
    <submittedName>
        <fullName evidence="2">Uncharacterized protein</fullName>
    </submittedName>
</protein>